<protein>
    <submittedName>
        <fullName evidence="1">Uncharacterized protein</fullName>
    </submittedName>
</protein>
<feature type="non-terminal residue" evidence="1">
    <location>
        <position position="125"/>
    </location>
</feature>
<dbReference type="EMBL" id="BTRK01000005">
    <property type="protein sequence ID" value="GMR51123.1"/>
    <property type="molecule type" value="Genomic_DNA"/>
</dbReference>
<evidence type="ECO:0000313" key="1">
    <source>
        <dbReference type="EMBL" id="GMR51123.1"/>
    </source>
</evidence>
<dbReference type="AlphaFoldDB" id="A0AAN5CUJ6"/>
<keyword evidence="2" id="KW-1185">Reference proteome</keyword>
<evidence type="ECO:0000313" key="2">
    <source>
        <dbReference type="Proteomes" id="UP001328107"/>
    </source>
</evidence>
<gene>
    <name evidence="1" type="ORF">PMAYCL1PPCAC_21318</name>
</gene>
<proteinExistence type="predicted"/>
<name>A0AAN5CUJ6_9BILA</name>
<feature type="non-terminal residue" evidence="1">
    <location>
        <position position="1"/>
    </location>
</feature>
<sequence>KDLRKACTYLVMAGSIIWSCPYGSMPVAKRVVIGALADQVHRNLDDRSLQQFVKDTFASLTPSVQRSPHVPSITAAFLKHLHSVSAVRKRAVQIDIENSPQSPFIDILTKTFKNQFEYTPAIPTH</sequence>
<comment type="caution">
    <text evidence="1">The sequence shown here is derived from an EMBL/GenBank/DDBJ whole genome shotgun (WGS) entry which is preliminary data.</text>
</comment>
<dbReference type="Proteomes" id="UP001328107">
    <property type="component" value="Unassembled WGS sequence"/>
</dbReference>
<reference evidence="2" key="1">
    <citation type="submission" date="2022-10" db="EMBL/GenBank/DDBJ databases">
        <title>Genome assembly of Pristionchus species.</title>
        <authorList>
            <person name="Yoshida K."/>
            <person name="Sommer R.J."/>
        </authorList>
    </citation>
    <scope>NUCLEOTIDE SEQUENCE [LARGE SCALE GENOMIC DNA]</scope>
    <source>
        <strain evidence="2">RS5460</strain>
    </source>
</reference>
<accession>A0AAN5CUJ6</accession>
<organism evidence="1 2">
    <name type="scientific">Pristionchus mayeri</name>
    <dbReference type="NCBI Taxonomy" id="1317129"/>
    <lineage>
        <taxon>Eukaryota</taxon>
        <taxon>Metazoa</taxon>
        <taxon>Ecdysozoa</taxon>
        <taxon>Nematoda</taxon>
        <taxon>Chromadorea</taxon>
        <taxon>Rhabditida</taxon>
        <taxon>Rhabditina</taxon>
        <taxon>Diplogasteromorpha</taxon>
        <taxon>Diplogasteroidea</taxon>
        <taxon>Neodiplogasteridae</taxon>
        <taxon>Pristionchus</taxon>
    </lineage>
</organism>